<comment type="caution">
    <text evidence="2">The sequence shown here is derived from an EMBL/GenBank/DDBJ whole genome shotgun (WGS) entry which is preliminary data.</text>
</comment>
<feature type="region of interest" description="Disordered" evidence="1">
    <location>
        <begin position="39"/>
        <end position="68"/>
    </location>
</feature>
<keyword evidence="3" id="KW-1185">Reference proteome</keyword>
<proteinExistence type="predicted"/>
<dbReference type="EMBL" id="BGPR01008855">
    <property type="protein sequence ID" value="GBN36523.1"/>
    <property type="molecule type" value="Genomic_DNA"/>
</dbReference>
<evidence type="ECO:0000313" key="2">
    <source>
        <dbReference type="EMBL" id="GBN36523.1"/>
    </source>
</evidence>
<evidence type="ECO:0000256" key="1">
    <source>
        <dbReference type="SAM" id="MobiDB-lite"/>
    </source>
</evidence>
<organism evidence="2 3">
    <name type="scientific">Araneus ventricosus</name>
    <name type="common">Orbweaver spider</name>
    <name type="synonym">Epeira ventricosa</name>
    <dbReference type="NCBI Taxonomy" id="182803"/>
    <lineage>
        <taxon>Eukaryota</taxon>
        <taxon>Metazoa</taxon>
        <taxon>Ecdysozoa</taxon>
        <taxon>Arthropoda</taxon>
        <taxon>Chelicerata</taxon>
        <taxon>Arachnida</taxon>
        <taxon>Araneae</taxon>
        <taxon>Araneomorphae</taxon>
        <taxon>Entelegynae</taxon>
        <taxon>Araneoidea</taxon>
        <taxon>Araneidae</taxon>
        <taxon>Araneus</taxon>
    </lineage>
</organism>
<protein>
    <submittedName>
        <fullName evidence="2">Uncharacterized protein</fullName>
    </submittedName>
</protein>
<dbReference type="Proteomes" id="UP000499080">
    <property type="component" value="Unassembled WGS sequence"/>
</dbReference>
<evidence type="ECO:0000313" key="3">
    <source>
        <dbReference type="Proteomes" id="UP000499080"/>
    </source>
</evidence>
<dbReference type="AlphaFoldDB" id="A0A4Y2NC62"/>
<sequence length="122" mass="13889">MKQFWQTKKLAAALENFFLIFNECLVTYCDVSPFPTTGSPDNTISRRMKGVPKGTTQDERKWATNLPTLRKPTRAQWQAVPLVFSGKTTRVSADEDLRLRLTTANQHHDRKAHDGSWVICPA</sequence>
<name>A0A4Y2NC62_ARAVE</name>
<reference evidence="2 3" key="1">
    <citation type="journal article" date="2019" name="Sci. Rep.">
        <title>Orb-weaving spider Araneus ventricosus genome elucidates the spidroin gene catalogue.</title>
        <authorList>
            <person name="Kono N."/>
            <person name="Nakamura H."/>
            <person name="Ohtoshi R."/>
            <person name="Moran D.A.P."/>
            <person name="Shinohara A."/>
            <person name="Yoshida Y."/>
            <person name="Fujiwara M."/>
            <person name="Mori M."/>
            <person name="Tomita M."/>
            <person name="Arakawa K."/>
        </authorList>
    </citation>
    <scope>NUCLEOTIDE SEQUENCE [LARGE SCALE GENOMIC DNA]</scope>
</reference>
<gene>
    <name evidence="2" type="ORF">AVEN_92942_1</name>
</gene>
<accession>A0A4Y2NC62</accession>